<name>A0A1I1TN20_9ACTN</name>
<evidence type="ECO:0000313" key="1">
    <source>
        <dbReference type="EMBL" id="SFD60041.1"/>
    </source>
</evidence>
<proteinExistence type="predicted"/>
<dbReference type="EMBL" id="FOMZ01000001">
    <property type="protein sequence ID" value="SFD60041.1"/>
    <property type="molecule type" value="Genomic_DNA"/>
</dbReference>
<sequence length="151" mass="16298">MKAHMEVVVLNHGREPIFLPLTVAVTTSAATAPGTPAVGDARVVRSRAEETDTVAAGCWAALLGGCHPPERRALPTQLSALAEATSRYVGDRWWSERGVGYRRRVASAQLRINDAVREGDGEEFAEAFVGYDQAIAEAVMSVQQNLERATH</sequence>
<protein>
    <recommendedName>
        <fullName evidence="3">SAV-6107-like HEPN domain-containing protein</fullName>
    </recommendedName>
</protein>
<keyword evidence="2" id="KW-1185">Reference proteome</keyword>
<gene>
    <name evidence="1" type="ORF">SAMN04487819_101216</name>
</gene>
<organism evidence="1 2">
    <name type="scientific">Actinopolyspora alba</name>
    <dbReference type="NCBI Taxonomy" id="673379"/>
    <lineage>
        <taxon>Bacteria</taxon>
        <taxon>Bacillati</taxon>
        <taxon>Actinomycetota</taxon>
        <taxon>Actinomycetes</taxon>
        <taxon>Actinopolysporales</taxon>
        <taxon>Actinopolysporaceae</taxon>
        <taxon>Actinopolyspora</taxon>
        <taxon>Actinopolyspora alba group</taxon>
    </lineage>
</organism>
<dbReference type="Proteomes" id="UP000198716">
    <property type="component" value="Unassembled WGS sequence"/>
</dbReference>
<accession>A0A1I1TN20</accession>
<evidence type="ECO:0008006" key="3">
    <source>
        <dbReference type="Google" id="ProtNLM"/>
    </source>
</evidence>
<evidence type="ECO:0000313" key="2">
    <source>
        <dbReference type="Proteomes" id="UP000198716"/>
    </source>
</evidence>
<reference evidence="2" key="1">
    <citation type="submission" date="2016-10" db="EMBL/GenBank/DDBJ databases">
        <authorList>
            <person name="Varghese N."/>
            <person name="Submissions S."/>
        </authorList>
    </citation>
    <scope>NUCLEOTIDE SEQUENCE [LARGE SCALE GENOMIC DNA]</scope>
    <source>
        <strain evidence="2">DSM 45004</strain>
    </source>
</reference>
<dbReference type="AlphaFoldDB" id="A0A1I1TN20"/>